<keyword evidence="2" id="KW-1185">Reference proteome</keyword>
<dbReference type="EMBL" id="CP012643">
    <property type="protein sequence ID" value="ALJ00125.1"/>
    <property type="molecule type" value="Genomic_DNA"/>
</dbReference>
<dbReference type="Pfam" id="PF00756">
    <property type="entry name" value="Esterase"/>
    <property type="match status" value="1"/>
</dbReference>
<proteinExistence type="predicted"/>
<dbReference type="InterPro" id="IPR050583">
    <property type="entry name" value="Mycobacterial_A85_antigen"/>
</dbReference>
<dbReference type="Gene3D" id="3.40.50.1820">
    <property type="entry name" value="alpha/beta hydrolase"/>
    <property type="match status" value="1"/>
</dbReference>
<dbReference type="AlphaFoldDB" id="A0A0P0C5C5"/>
<dbReference type="PANTHER" id="PTHR48098:SF6">
    <property type="entry name" value="FERRI-BACILLIBACTIN ESTERASE BESA"/>
    <property type="match status" value="1"/>
</dbReference>
<dbReference type="STRING" id="512763.DC20_15545"/>
<reference evidence="1 2" key="1">
    <citation type="submission" date="2015-08" db="EMBL/GenBank/DDBJ databases">
        <title>Complete genome sequence of Rufibacter tibetensis strain 1351t, a radiation-resistant bacterium from tibet plateau.</title>
        <authorList>
            <person name="Dai J."/>
        </authorList>
    </citation>
    <scope>NUCLEOTIDE SEQUENCE [LARGE SCALE GENOMIC DNA]</scope>
    <source>
        <strain evidence="1 2">1351</strain>
    </source>
</reference>
<evidence type="ECO:0000313" key="1">
    <source>
        <dbReference type="EMBL" id="ALJ00125.1"/>
    </source>
</evidence>
<dbReference type="KEGG" id="rti:DC20_15545"/>
<dbReference type="PANTHER" id="PTHR48098">
    <property type="entry name" value="ENTEROCHELIN ESTERASE-RELATED"/>
    <property type="match status" value="1"/>
</dbReference>
<name>A0A0P0C5C5_9BACT</name>
<dbReference type="InterPro" id="IPR029058">
    <property type="entry name" value="AB_hydrolase_fold"/>
</dbReference>
<sequence length="270" mass="30622">MLLDFTVSEVSIQVEELTVNSEILNREVECVLYLPDMEGVVEPLHLLLINDGQDLETMQYEQILQPLYKKNQISPILTVGIKAGDRLQEFGISGTPDYKGRGAEAGKYRQFVVEELLPAFYKKTNISEFASSSIIGFSLGAVSAFDIAWHHANIFSKVGAFSGAFWWRSKEAKKGAPDKNRIVHKLIKSTQEKPSLKFWFEAGTQDEKSDRNQNGIIDSIDDTTSLLNELYKKGYERNLDTRYMEIIGGRHDVATWARLMPCFLLWAFGK</sequence>
<dbReference type="Proteomes" id="UP000061382">
    <property type="component" value="Chromosome"/>
</dbReference>
<protein>
    <submittedName>
        <fullName evidence="1">Esterase</fullName>
    </submittedName>
</protein>
<organism evidence="1 2">
    <name type="scientific">Rufibacter tibetensis</name>
    <dbReference type="NCBI Taxonomy" id="512763"/>
    <lineage>
        <taxon>Bacteria</taxon>
        <taxon>Pseudomonadati</taxon>
        <taxon>Bacteroidota</taxon>
        <taxon>Cytophagia</taxon>
        <taxon>Cytophagales</taxon>
        <taxon>Hymenobacteraceae</taxon>
        <taxon>Rufibacter</taxon>
    </lineage>
</organism>
<dbReference type="OrthoDB" id="9784036at2"/>
<dbReference type="RefSeq" id="WP_062544670.1">
    <property type="nucleotide sequence ID" value="NZ_CP012643.1"/>
</dbReference>
<dbReference type="SUPFAM" id="SSF53474">
    <property type="entry name" value="alpha/beta-Hydrolases"/>
    <property type="match status" value="1"/>
</dbReference>
<dbReference type="PATRIC" id="fig|512763.3.peg.3420"/>
<dbReference type="InterPro" id="IPR000801">
    <property type="entry name" value="Esterase-like"/>
</dbReference>
<evidence type="ECO:0000313" key="2">
    <source>
        <dbReference type="Proteomes" id="UP000061382"/>
    </source>
</evidence>
<accession>A0A0P0C5C5</accession>
<gene>
    <name evidence="1" type="ORF">DC20_15545</name>
</gene>